<accession>A0ABV0NSV4</accession>
<name>A0ABV0NSV4_9TELE</name>
<feature type="compositionally biased region" description="Low complexity" evidence="1">
    <location>
        <begin position="417"/>
        <end position="442"/>
    </location>
</feature>
<proteinExistence type="predicted"/>
<organism evidence="2 3">
    <name type="scientific">Goodea atripinnis</name>
    <dbReference type="NCBI Taxonomy" id="208336"/>
    <lineage>
        <taxon>Eukaryota</taxon>
        <taxon>Metazoa</taxon>
        <taxon>Chordata</taxon>
        <taxon>Craniata</taxon>
        <taxon>Vertebrata</taxon>
        <taxon>Euteleostomi</taxon>
        <taxon>Actinopterygii</taxon>
        <taxon>Neopterygii</taxon>
        <taxon>Teleostei</taxon>
        <taxon>Neoteleostei</taxon>
        <taxon>Acanthomorphata</taxon>
        <taxon>Ovalentaria</taxon>
        <taxon>Atherinomorphae</taxon>
        <taxon>Cyprinodontiformes</taxon>
        <taxon>Goodeidae</taxon>
        <taxon>Goodea</taxon>
    </lineage>
</organism>
<dbReference type="InterPro" id="IPR015955">
    <property type="entry name" value="Lactate_DH/Glyco_Ohase_4_C"/>
</dbReference>
<evidence type="ECO:0000313" key="2">
    <source>
        <dbReference type="EMBL" id="MEQ2174517.1"/>
    </source>
</evidence>
<dbReference type="InterPro" id="IPR036291">
    <property type="entry name" value="NAD(P)-bd_dom_sf"/>
</dbReference>
<dbReference type="EMBL" id="JAHRIO010050448">
    <property type="protein sequence ID" value="MEQ2174517.1"/>
    <property type="molecule type" value="Genomic_DNA"/>
</dbReference>
<dbReference type="Proteomes" id="UP001476798">
    <property type="component" value="Unassembled WGS sequence"/>
</dbReference>
<feature type="compositionally biased region" description="Polar residues" evidence="1">
    <location>
        <begin position="268"/>
        <end position="296"/>
    </location>
</feature>
<dbReference type="SUPFAM" id="SSF51735">
    <property type="entry name" value="NAD(P)-binding Rossmann-fold domains"/>
    <property type="match status" value="1"/>
</dbReference>
<comment type="caution">
    <text evidence="2">The sequence shown here is derived from an EMBL/GenBank/DDBJ whole genome shotgun (WGS) entry which is preliminary data.</text>
</comment>
<feature type="region of interest" description="Disordered" evidence="1">
    <location>
        <begin position="20"/>
        <end position="446"/>
    </location>
</feature>
<feature type="compositionally biased region" description="Low complexity" evidence="1">
    <location>
        <begin position="128"/>
        <end position="137"/>
    </location>
</feature>
<feature type="compositionally biased region" description="Basic and acidic residues" evidence="1">
    <location>
        <begin position="20"/>
        <end position="34"/>
    </location>
</feature>
<feature type="compositionally biased region" description="Polar residues" evidence="1">
    <location>
        <begin position="205"/>
        <end position="243"/>
    </location>
</feature>
<dbReference type="PANTHER" id="PTHR43128:SF33">
    <property type="entry name" value="UBIQUITIN-CONJUGATING ENZYME E2 VARIANT 3"/>
    <property type="match status" value="1"/>
</dbReference>
<feature type="compositionally biased region" description="Basic and acidic residues" evidence="1">
    <location>
        <begin position="184"/>
        <end position="193"/>
    </location>
</feature>
<sequence>MASRTKDNFKGYNGIPVVEAPKKREAEPEPEILRPGKTIGVSRTGGTSKTVSKQLAGPPKPPPAMNFADLLRLAEKKQFEPVELKPKVKKEERLRTAEEIRELEMERKAKRPDKNRDSKVDGGREGSRSLSSSTSVRKNTTEKEQKHNRPQKNSIENTSLHRSGNKVQPTVTSDTGLSFSKPSVSDKERDRNKVPHSHRERSKMGMSTTSAATVSKNPSKALSSQVSAKQASSRPSFTQKPSTSSDLSLRKDKLSLHQKGASGIPRNRPSSVVGASQKSQQGSLQQTRPIQGSSLKQAPIAGGMKSSSGHLQRPGNNSVVGSNGKSLIRPSLGGPSKTGNQSQGRPVGIPQNKPGGAPQARLGGSGPGRGGSRPPGSGPFNPGSGGQVPGRPNGSLGSGPGRPKCTVVSETISSKNVGGPRPGVSVRPGMQQRPGMIPGMRPGMPPRPMMNRPPGGIRHHDQQNITVSVIGGGDLGMACVMSLLSKVILWSRVIVVTANSWNSEESYIKVVQTNVDLYRGIIPSLVHFSPNTILLIASQPGLSVADITNSILTDKMKAHSISTLAQGWGGIGVEVFLSLPCIMGANGSTRLAGVLLGPEEDSKLKTSVNSLSTLMSQIRI</sequence>
<feature type="compositionally biased region" description="Polar residues" evidence="1">
    <location>
        <begin position="305"/>
        <end position="325"/>
    </location>
</feature>
<feature type="compositionally biased region" description="Basic and acidic residues" evidence="1">
    <location>
        <begin position="72"/>
        <end position="127"/>
    </location>
</feature>
<keyword evidence="3" id="KW-1185">Reference proteome</keyword>
<feature type="compositionally biased region" description="Gly residues" evidence="1">
    <location>
        <begin position="363"/>
        <end position="373"/>
    </location>
</feature>
<gene>
    <name evidence="2" type="ORF">GOODEAATRI_008771</name>
</gene>
<dbReference type="SUPFAM" id="SSF56327">
    <property type="entry name" value="LDH C-terminal domain-like"/>
    <property type="match status" value="1"/>
</dbReference>
<reference evidence="2 3" key="1">
    <citation type="submission" date="2021-06" db="EMBL/GenBank/DDBJ databases">
        <authorList>
            <person name="Palmer J.M."/>
        </authorList>
    </citation>
    <scope>NUCLEOTIDE SEQUENCE [LARGE SCALE GENOMIC DNA]</scope>
    <source>
        <strain evidence="2 3">GA_2019</strain>
        <tissue evidence="2">Muscle</tissue>
    </source>
</reference>
<protein>
    <submittedName>
        <fullName evidence="2">Uncharacterized protein</fullName>
    </submittedName>
</protein>
<feature type="compositionally biased region" description="Polar residues" evidence="1">
    <location>
        <begin position="151"/>
        <end position="183"/>
    </location>
</feature>
<evidence type="ECO:0000313" key="3">
    <source>
        <dbReference type="Proteomes" id="UP001476798"/>
    </source>
</evidence>
<dbReference type="Gene3D" id="3.90.110.10">
    <property type="entry name" value="Lactate dehydrogenase/glycoside hydrolase, family 4, C-terminal"/>
    <property type="match status" value="1"/>
</dbReference>
<dbReference type="PANTHER" id="PTHR43128">
    <property type="entry name" value="L-2-HYDROXYCARBOXYLATE DEHYDROGENASE (NAD(P)(+))"/>
    <property type="match status" value="1"/>
</dbReference>
<evidence type="ECO:0000256" key="1">
    <source>
        <dbReference type="SAM" id="MobiDB-lite"/>
    </source>
</evidence>
<feature type="compositionally biased region" description="Polar residues" evidence="1">
    <location>
        <begin position="44"/>
        <end position="53"/>
    </location>
</feature>